<evidence type="ECO:0000256" key="6">
    <source>
        <dbReference type="ARBA" id="ARBA00022801"/>
    </source>
</evidence>
<evidence type="ECO:0000256" key="1">
    <source>
        <dbReference type="ARBA" id="ARBA00001936"/>
    </source>
</evidence>
<dbReference type="PROSITE" id="PS51462">
    <property type="entry name" value="NUDIX"/>
    <property type="match status" value="1"/>
</dbReference>
<dbReference type="SUPFAM" id="SSF55811">
    <property type="entry name" value="Nudix"/>
    <property type="match status" value="1"/>
</dbReference>
<feature type="domain" description="Nudix hydrolase" evidence="12">
    <location>
        <begin position="175"/>
        <end position="306"/>
    </location>
</feature>
<keyword evidence="5" id="KW-0479">Metal-binding</keyword>
<dbReference type="SUPFAM" id="SSF140586">
    <property type="entry name" value="Dcp2 domain-like"/>
    <property type="match status" value="1"/>
</dbReference>
<keyword evidence="8" id="KW-0464">Manganese</keyword>
<evidence type="ECO:0000256" key="10">
    <source>
        <dbReference type="ARBA" id="ARBA00078183"/>
    </source>
</evidence>
<gene>
    <name evidence="13" type="ORF">NAV_LOCUS5549</name>
</gene>
<dbReference type="InterPro" id="IPR000086">
    <property type="entry name" value="NUDIX_hydrolase_dom"/>
</dbReference>
<evidence type="ECO:0000256" key="9">
    <source>
        <dbReference type="ARBA" id="ARBA00047661"/>
    </source>
</evidence>
<dbReference type="AlphaFoldDB" id="A0A498SLG8"/>
<dbReference type="PANTHER" id="PTHR23114">
    <property type="entry name" value="M7GPPPN-MRNA HYDROLASE"/>
    <property type="match status" value="1"/>
</dbReference>
<accession>A0A498SLG8</accession>
<reference evidence="13 14" key="1">
    <citation type="submission" date="2018-08" db="EMBL/GenBank/DDBJ databases">
        <authorList>
            <person name="Laetsch R D."/>
            <person name="Stevens L."/>
            <person name="Kumar S."/>
            <person name="Blaxter L. M."/>
        </authorList>
    </citation>
    <scope>NUCLEOTIDE SEQUENCE [LARGE SCALE GENOMIC DNA]</scope>
</reference>
<comment type="catalytic activity">
    <reaction evidence="9">
        <text>a 5'-end (N(7)-methyl 5'-triphosphoguanosine)-ribonucleoside in mRNA + H2O = N(7)-methyl-GDP + a 5'-end phospho-ribonucleoside in mRNA + 2 H(+)</text>
        <dbReference type="Rhea" id="RHEA:67484"/>
        <dbReference type="Rhea" id="RHEA-COMP:15692"/>
        <dbReference type="Rhea" id="RHEA-COMP:17167"/>
        <dbReference type="ChEBI" id="CHEBI:15377"/>
        <dbReference type="ChEBI" id="CHEBI:15378"/>
        <dbReference type="ChEBI" id="CHEBI:63714"/>
        <dbReference type="ChEBI" id="CHEBI:138282"/>
        <dbReference type="ChEBI" id="CHEBI:156461"/>
        <dbReference type="EC" id="3.6.1.62"/>
    </reaction>
    <physiologicalReaction direction="left-to-right" evidence="9">
        <dbReference type="Rhea" id="RHEA:67485"/>
    </physiologicalReaction>
</comment>
<dbReference type="InterPro" id="IPR015797">
    <property type="entry name" value="NUDIX_hydrolase-like_dom_sf"/>
</dbReference>
<keyword evidence="4" id="KW-0963">Cytoplasm</keyword>
<proteinExistence type="inferred from homology"/>
<keyword evidence="6" id="KW-0378">Hydrolase</keyword>
<comment type="similarity">
    <text evidence="3">Belongs to the Nudix hydrolase family. DCP2 subfamily.</text>
</comment>
<feature type="region of interest" description="Disordered" evidence="11">
    <location>
        <begin position="35"/>
        <end position="83"/>
    </location>
</feature>
<comment type="cofactor">
    <cofactor evidence="1">
        <name>Mn(2+)</name>
        <dbReference type="ChEBI" id="CHEBI:29035"/>
    </cofactor>
</comment>
<evidence type="ECO:0000259" key="12">
    <source>
        <dbReference type="PROSITE" id="PS51462"/>
    </source>
</evidence>
<dbReference type="SMART" id="SM01125">
    <property type="entry name" value="DCP2"/>
    <property type="match status" value="1"/>
</dbReference>
<organism evidence="13 14">
    <name type="scientific">Acanthocheilonema viteae</name>
    <name type="common">Filarial nematode worm</name>
    <name type="synonym">Dipetalonema viteae</name>
    <dbReference type="NCBI Taxonomy" id="6277"/>
    <lineage>
        <taxon>Eukaryota</taxon>
        <taxon>Metazoa</taxon>
        <taxon>Ecdysozoa</taxon>
        <taxon>Nematoda</taxon>
        <taxon>Chromadorea</taxon>
        <taxon>Rhabditida</taxon>
        <taxon>Spirurina</taxon>
        <taxon>Spiruromorpha</taxon>
        <taxon>Filarioidea</taxon>
        <taxon>Onchocercidae</taxon>
        <taxon>Acanthocheilonema</taxon>
    </lineage>
</organism>
<dbReference type="Gene3D" id="3.90.79.10">
    <property type="entry name" value="Nucleoside Triphosphate Pyrophosphohydrolase"/>
    <property type="match status" value="1"/>
</dbReference>
<dbReference type="OrthoDB" id="18996at2759"/>
<evidence type="ECO:0000313" key="13">
    <source>
        <dbReference type="EMBL" id="VBB30758.1"/>
    </source>
</evidence>
<dbReference type="Gene3D" id="1.10.10.1050">
    <property type="entry name" value="Dcp2, box A domain"/>
    <property type="match status" value="1"/>
</dbReference>
<evidence type="ECO:0000256" key="5">
    <source>
        <dbReference type="ARBA" id="ARBA00022723"/>
    </source>
</evidence>
<evidence type="ECO:0000256" key="2">
    <source>
        <dbReference type="ARBA" id="ARBA00004496"/>
    </source>
</evidence>
<dbReference type="PANTHER" id="PTHR23114:SF17">
    <property type="entry name" value="M7GPPPN-MRNA HYDROLASE"/>
    <property type="match status" value="1"/>
</dbReference>
<name>A0A498SLG8_ACAVI</name>
<dbReference type="GO" id="GO:0003723">
    <property type="term" value="F:RNA binding"/>
    <property type="evidence" value="ECO:0007669"/>
    <property type="project" value="UniProtKB-KW"/>
</dbReference>
<dbReference type="InterPro" id="IPR020084">
    <property type="entry name" value="NUDIX_hydrolase_CS"/>
</dbReference>
<evidence type="ECO:0000256" key="3">
    <source>
        <dbReference type="ARBA" id="ARBA00005279"/>
    </source>
</evidence>
<evidence type="ECO:0000313" key="14">
    <source>
        <dbReference type="Proteomes" id="UP000276991"/>
    </source>
</evidence>
<evidence type="ECO:0000256" key="4">
    <source>
        <dbReference type="ARBA" id="ARBA00022490"/>
    </source>
</evidence>
<dbReference type="Pfam" id="PF00293">
    <property type="entry name" value="NUDIX"/>
    <property type="match status" value="1"/>
</dbReference>
<dbReference type="GO" id="GO:0030145">
    <property type="term" value="F:manganese ion binding"/>
    <property type="evidence" value="ECO:0007669"/>
    <property type="project" value="InterPro"/>
</dbReference>
<dbReference type="GO" id="GO:0000184">
    <property type="term" value="P:nuclear-transcribed mRNA catabolic process, nonsense-mediated decay"/>
    <property type="evidence" value="ECO:0007669"/>
    <property type="project" value="InterPro"/>
</dbReference>
<keyword evidence="7" id="KW-0694">RNA-binding</keyword>
<dbReference type="CDD" id="cd03672">
    <property type="entry name" value="NUDIX_Dcp2p_Nudt20"/>
    <property type="match status" value="1"/>
</dbReference>
<evidence type="ECO:0000256" key="8">
    <source>
        <dbReference type="ARBA" id="ARBA00023211"/>
    </source>
</evidence>
<dbReference type="InterPro" id="IPR007722">
    <property type="entry name" value="DCP2_BoxA"/>
</dbReference>
<protein>
    <recommendedName>
        <fullName evidence="10">mRNA-decapping enzyme 2</fullName>
    </recommendedName>
</protein>
<dbReference type="InterPro" id="IPR036189">
    <property type="entry name" value="DCP2_BoxA_sf"/>
</dbReference>
<dbReference type="GO" id="GO:0000290">
    <property type="term" value="P:deadenylation-dependent decapping of nuclear-transcribed mRNA"/>
    <property type="evidence" value="ECO:0007669"/>
    <property type="project" value="InterPro"/>
</dbReference>
<dbReference type="STRING" id="6277.A0A498SLG8"/>
<dbReference type="FunFam" id="3.90.79.10:FF:000003">
    <property type="entry name" value="M7GpppN-mRNA hydrolase isoform 2"/>
    <property type="match status" value="1"/>
</dbReference>
<dbReference type="GO" id="GO:0140933">
    <property type="term" value="F:5'-(N(7)-methylguanosine 5'-triphospho)-[mRNA] hydrolase activity"/>
    <property type="evidence" value="ECO:0007669"/>
    <property type="project" value="UniProtKB-EC"/>
</dbReference>
<comment type="subcellular location">
    <subcellularLocation>
        <location evidence="2">Cytoplasm</location>
    </subcellularLocation>
</comment>
<dbReference type="GO" id="GO:0000932">
    <property type="term" value="C:P-body"/>
    <property type="evidence" value="ECO:0007669"/>
    <property type="project" value="TreeGrafter"/>
</dbReference>
<dbReference type="InterPro" id="IPR044099">
    <property type="entry name" value="Dcp2_NUDIX"/>
</dbReference>
<evidence type="ECO:0000256" key="11">
    <source>
        <dbReference type="SAM" id="MobiDB-lite"/>
    </source>
</evidence>
<sequence>MSDLVSSMIRKQHPTRMIVYNRNLRCVDPGDISGSGNGDRCENSRRGRQKNGSKKSSVGARMSKGSTNESSGSRTKSSVSFGPPIPDDILDDLCFRFLINIPDDQKNAPVRLCFQIELAHWFYIDFYCKGNNAHVKCPEISLRDLVGQIFSHCDFLVQYADSVDKVMEEWRIYKSGVPTYGAVLLDNSLNYVLLVQGYFAKNSWGFPKGKVNEEEEAMACASREVMEEVGFDISDKICKTRLIQCFVNDTLIRLYIVRDVPIDFPFAPNTRNEIGKIQWFCIWDLPKDRNDISTCERIGMSPSNFYTVIPFVKELQAYVSKYHNTHNKPRYKQMDTINISTRSSSAFSPVQPQQKNEMLAPALSPLFNTKASANMNRSVVSQHSSQHASPNSAFFKPLTASAQHISYTGTAFVQMLSGASCTSIEVTNYAKSPERVKMKEVTRPVPTVPKAAMPILGRPVYDAFRDEAEKKTVASLQEPSHKTLPSNILLHHGITDTKEVISYPTDSSGKKTVECDYNLLVKKRISPLHHNSGEDLIKNYLKEGGCLKSSKILMTNHMTEDRPLVNLCKAWKNFKVIINELFFLGLRNIVYLVVVSLFKDACIFSLMFRDYFENDAHMKRA</sequence>
<dbReference type="Pfam" id="PF05026">
    <property type="entry name" value="DCP2"/>
    <property type="match status" value="1"/>
</dbReference>
<evidence type="ECO:0000256" key="7">
    <source>
        <dbReference type="ARBA" id="ARBA00022884"/>
    </source>
</evidence>
<feature type="compositionally biased region" description="Polar residues" evidence="11">
    <location>
        <begin position="64"/>
        <end position="80"/>
    </location>
</feature>
<keyword evidence="14" id="KW-1185">Reference proteome</keyword>
<dbReference type="EMBL" id="UPTC01000983">
    <property type="protein sequence ID" value="VBB30758.1"/>
    <property type="molecule type" value="Genomic_DNA"/>
</dbReference>
<dbReference type="PROSITE" id="PS00893">
    <property type="entry name" value="NUDIX_BOX"/>
    <property type="match status" value="1"/>
</dbReference>
<dbReference type="Proteomes" id="UP000276991">
    <property type="component" value="Unassembled WGS sequence"/>
</dbReference>